<dbReference type="Proteomes" id="UP000490386">
    <property type="component" value="Unassembled WGS sequence"/>
</dbReference>
<dbReference type="RefSeq" id="WP_151423011.1">
    <property type="nucleotide sequence ID" value="NZ_WBJX01000001.1"/>
</dbReference>
<reference evidence="1 2" key="1">
    <citation type="submission" date="2019-09" db="EMBL/GenBank/DDBJ databases">
        <title>Phylogeny of genus Pseudoclavibacter and closely related genus.</title>
        <authorList>
            <person name="Li Y."/>
        </authorList>
    </citation>
    <scope>NUCLEOTIDE SEQUENCE [LARGE SCALE GENOMIC DNA]</scope>
    <source>
        <strain evidence="1 2">THG-MD12</strain>
    </source>
</reference>
<protein>
    <submittedName>
        <fullName evidence="1">Uncharacterized protein</fullName>
    </submittedName>
</protein>
<evidence type="ECO:0000313" key="1">
    <source>
        <dbReference type="EMBL" id="KAB1639870.1"/>
    </source>
</evidence>
<proteinExistence type="predicted"/>
<dbReference type="AlphaFoldDB" id="A0A7J5B964"/>
<keyword evidence="2" id="KW-1185">Reference proteome</keyword>
<sequence>MAHEPNLIVYSDERGPRVDVIFPSLPAGAHTLTVVREAPRQTMQVRGAVRKRVSRLASALDFEVPFDVECSYYAIVYNDRDVEIARTGSSSITVGSESPDHARIHNPLDPSTSVLVRFEASAVATRSRHFDGEVLRPQGRRLGVVVSSGRSGYRGLALDVIAETMEQSEKIDDLFGTGRSRLPVLCVRVPKSHYRMRFPPTLMVAVLNPDAVPILTDDAEIWRLTGDEVTPPAPAVVVPILTRDDLDAAYATRDAMDADNVTRFAASRRYDLAGGAG</sequence>
<accession>A0A7J5B964</accession>
<dbReference type="OrthoDB" id="5064383at2"/>
<dbReference type="EMBL" id="WBJX01000001">
    <property type="protein sequence ID" value="KAB1639870.1"/>
    <property type="molecule type" value="Genomic_DNA"/>
</dbReference>
<name>A0A7J5B964_9MICO</name>
<gene>
    <name evidence="1" type="ORF">F8O03_06055</name>
</gene>
<comment type="caution">
    <text evidence="1">The sequence shown here is derived from an EMBL/GenBank/DDBJ whole genome shotgun (WGS) entry which is preliminary data.</text>
</comment>
<organism evidence="1 2">
    <name type="scientific">Pseudoclavibacter terrae</name>
    <dbReference type="NCBI Taxonomy" id="1530195"/>
    <lineage>
        <taxon>Bacteria</taxon>
        <taxon>Bacillati</taxon>
        <taxon>Actinomycetota</taxon>
        <taxon>Actinomycetes</taxon>
        <taxon>Micrococcales</taxon>
        <taxon>Microbacteriaceae</taxon>
        <taxon>Pseudoclavibacter</taxon>
    </lineage>
</organism>
<evidence type="ECO:0000313" key="2">
    <source>
        <dbReference type="Proteomes" id="UP000490386"/>
    </source>
</evidence>